<dbReference type="HOGENOM" id="CLU_2739867_0_0_1"/>
<evidence type="ECO:0000313" key="2">
    <source>
        <dbReference type="Proteomes" id="UP000008782"/>
    </source>
</evidence>
<dbReference type="VEuPathDB" id="FungiDB:GLRG_10398"/>
<keyword evidence="2" id="KW-1185">Reference proteome</keyword>
<dbReference type="Proteomes" id="UP000008782">
    <property type="component" value="Unassembled WGS sequence"/>
</dbReference>
<accession>E3QWL6</accession>
<protein>
    <submittedName>
        <fullName evidence="1">Uncharacterized protein</fullName>
    </submittedName>
</protein>
<proteinExistence type="predicted"/>
<dbReference type="RefSeq" id="XP_008099274.1">
    <property type="nucleotide sequence ID" value="XM_008101083.1"/>
</dbReference>
<dbReference type="AlphaFoldDB" id="E3QWL6"/>
<organism evidence="2">
    <name type="scientific">Colletotrichum graminicola (strain M1.001 / M2 / FGSC 10212)</name>
    <name type="common">Maize anthracnose fungus</name>
    <name type="synonym">Glomerella graminicola</name>
    <dbReference type="NCBI Taxonomy" id="645133"/>
    <lineage>
        <taxon>Eukaryota</taxon>
        <taxon>Fungi</taxon>
        <taxon>Dikarya</taxon>
        <taxon>Ascomycota</taxon>
        <taxon>Pezizomycotina</taxon>
        <taxon>Sordariomycetes</taxon>
        <taxon>Hypocreomycetidae</taxon>
        <taxon>Glomerellales</taxon>
        <taxon>Glomerellaceae</taxon>
        <taxon>Colletotrichum</taxon>
        <taxon>Colletotrichum graminicola species complex</taxon>
    </lineage>
</organism>
<dbReference type="EMBL" id="GG697390">
    <property type="protein sequence ID" value="EFQ35254.1"/>
    <property type="molecule type" value="Genomic_DNA"/>
</dbReference>
<gene>
    <name evidence="1" type="ORF">GLRG_10398</name>
</gene>
<sequence length="71" mass="7979">MRVPARVLARAVVRRMTRDANLGQRVLIEEVAACAVMQVEARPPDMLGDDECLAHLYIMTLSARRRGLSMK</sequence>
<name>E3QWL6_COLGM</name>
<dbReference type="GeneID" id="24415763"/>
<evidence type="ECO:0000313" key="1">
    <source>
        <dbReference type="EMBL" id="EFQ35254.1"/>
    </source>
</evidence>
<reference evidence="2" key="1">
    <citation type="journal article" date="2012" name="Nat. Genet.">
        <title>Lifestyle transitions in plant pathogenic Colletotrichum fungi deciphered by genome and transcriptome analyses.</title>
        <authorList>
            <person name="O'Connell R.J."/>
            <person name="Thon M.R."/>
            <person name="Hacquard S."/>
            <person name="Amyotte S.G."/>
            <person name="Kleemann J."/>
            <person name="Torres M.F."/>
            <person name="Damm U."/>
            <person name="Buiate E.A."/>
            <person name="Epstein L."/>
            <person name="Alkan N."/>
            <person name="Altmueller J."/>
            <person name="Alvarado-Balderrama L."/>
            <person name="Bauser C.A."/>
            <person name="Becker C."/>
            <person name="Birren B.W."/>
            <person name="Chen Z."/>
            <person name="Choi J."/>
            <person name="Crouch J.A."/>
            <person name="Duvick J.P."/>
            <person name="Farman M.A."/>
            <person name="Gan P."/>
            <person name="Heiman D."/>
            <person name="Henrissat B."/>
            <person name="Howard R.J."/>
            <person name="Kabbage M."/>
            <person name="Koch C."/>
            <person name="Kracher B."/>
            <person name="Kubo Y."/>
            <person name="Law A.D."/>
            <person name="Lebrun M.-H."/>
            <person name="Lee Y.-H."/>
            <person name="Miyara I."/>
            <person name="Moore N."/>
            <person name="Neumann U."/>
            <person name="Nordstroem K."/>
            <person name="Panaccione D.G."/>
            <person name="Panstruga R."/>
            <person name="Place M."/>
            <person name="Proctor R.H."/>
            <person name="Prusky D."/>
            <person name="Rech G."/>
            <person name="Reinhardt R."/>
            <person name="Rollins J.A."/>
            <person name="Rounsley S."/>
            <person name="Schardl C.L."/>
            <person name="Schwartz D.C."/>
            <person name="Shenoy N."/>
            <person name="Shirasu K."/>
            <person name="Sikhakolli U.R."/>
            <person name="Stueber K."/>
            <person name="Sukno S.A."/>
            <person name="Sweigard J.A."/>
            <person name="Takano Y."/>
            <person name="Takahara H."/>
            <person name="Trail F."/>
            <person name="van der Does H.C."/>
            <person name="Voll L.M."/>
            <person name="Will I."/>
            <person name="Young S."/>
            <person name="Zeng Q."/>
            <person name="Zhang J."/>
            <person name="Zhou S."/>
            <person name="Dickman M.B."/>
            <person name="Schulze-Lefert P."/>
            <person name="Ver Loren van Themaat E."/>
            <person name="Ma L.-J."/>
            <person name="Vaillancourt L.J."/>
        </authorList>
    </citation>
    <scope>NUCLEOTIDE SEQUENCE [LARGE SCALE GENOMIC DNA]</scope>
    <source>
        <strain evidence="2">M1.001 / M2 / FGSC 10212</strain>
    </source>
</reference>